<comment type="catalytic activity">
    <reaction evidence="5">
        <text>apo-[citrate lyase ACP] + 2'-(5''-triphospho-alpha-D-ribosyl)-3'-dephospho-CoA = holo-[citrate lyase ACP] + diphosphate</text>
        <dbReference type="Rhea" id="RHEA:16333"/>
        <dbReference type="Rhea" id="RHEA-COMP:10157"/>
        <dbReference type="Rhea" id="RHEA-COMP:10158"/>
        <dbReference type="ChEBI" id="CHEBI:29999"/>
        <dbReference type="ChEBI" id="CHEBI:33019"/>
        <dbReference type="ChEBI" id="CHEBI:61378"/>
        <dbReference type="ChEBI" id="CHEBI:82683"/>
        <dbReference type="EC" id="2.7.7.61"/>
    </reaction>
</comment>
<evidence type="ECO:0000256" key="4">
    <source>
        <dbReference type="ARBA" id="ARBA00022695"/>
    </source>
</evidence>
<keyword evidence="4 6" id="KW-0548">Nucleotidyltransferase</keyword>
<name>A0A2X4UXL2_SERPL</name>
<evidence type="ECO:0000256" key="5">
    <source>
        <dbReference type="ARBA" id="ARBA00048574"/>
    </source>
</evidence>
<dbReference type="GO" id="GO:0050519">
    <property type="term" value="F:holo-citrate lyase synthase activity"/>
    <property type="evidence" value="ECO:0007669"/>
    <property type="project" value="UniProtKB-EC"/>
</dbReference>
<dbReference type="GO" id="GO:0016829">
    <property type="term" value="F:lyase activity"/>
    <property type="evidence" value="ECO:0007669"/>
    <property type="project" value="UniProtKB-KW"/>
</dbReference>
<dbReference type="EMBL" id="CP065673">
    <property type="protein sequence ID" value="QPS20072.1"/>
    <property type="molecule type" value="Genomic_DNA"/>
</dbReference>
<dbReference type="GO" id="GO:0051191">
    <property type="term" value="P:prosthetic group biosynthetic process"/>
    <property type="evidence" value="ECO:0007669"/>
    <property type="project" value="InterPro"/>
</dbReference>
<evidence type="ECO:0000256" key="1">
    <source>
        <dbReference type="ARBA" id="ARBA00012524"/>
    </source>
</evidence>
<evidence type="ECO:0000313" key="9">
    <source>
        <dbReference type="Proteomes" id="UP000594967"/>
    </source>
</evidence>
<keyword evidence="7" id="KW-0456">Lyase</keyword>
<protein>
    <recommendedName>
        <fullName evidence="2">Apo-citrate lyase phosphoribosyl-dephospho-CoA transferase</fullName>
        <ecNumber evidence="1">2.7.7.61</ecNumber>
    </recommendedName>
</protein>
<gene>
    <name evidence="6" type="primary">citX</name>
    <name evidence="6" type="ORF">I6G64_21305</name>
    <name evidence="7" type="ORF">NCTC12961_03993</name>
</gene>
<dbReference type="RefSeq" id="WP_063196898.1">
    <property type="nucleotide sequence ID" value="NZ_CAMITG010000005.1"/>
</dbReference>
<evidence type="ECO:0000256" key="3">
    <source>
        <dbReference type="ARBA" id="ARBA00022679"/>
    </source>
</evidence>
<dbReference type="NCBIfam" id="NF002383">
    <property type="entry name" value="PRK01392.1"/>
    <property type="match status" value="1"/>
</dbReference>
<dbReference type="Pfam" id="PF03802">
    <property type="entry name" value="CitX"/>
    <property type="match status" value="1"/>
</dbReference>
<organism evidence="7 8">
    <name type="scientific">Serratia plymuthica</name>
    <dbReference type="NCBI Taxonomy" id="82996"/>
    <lineage>
        <taxon>Bacteria</taxon>
        <taxon>Pseudomonadati</taxon>
        <taxon>Pseudomonadota</taxon>
        <taxon>Gammaproteobacteria</taxon>
        <taxon>Enterobacterales</taxon>
        <taxon>Yersiniaceae</taxon>
        <taxon>Serratia</taxon>
    </lineage>
</organism>
<accession>A0A2X4UXL2</accession>
<dbReference type="AlphaFoldDB" id="A0A2X4UXL2"/>
<evidence type="ECO:0000313" key="8">
    <source>
        <dbReference type="Proteomes" id="UP000248897"/>
    </source>
</evidence>
<reference evidence="6 9" key="2">
    <citation type="submission" date="2020-12" db="EMBL/GenBank/DDBJ databases">
        <title>FDA dAtabase for Regulatory Grade micrObial Sequences (FDA-ARGOS): Supporting development and validation of Infectious Disease Dx tests.</title>
        <authorList>
            <person name="Sproer C."/>
            <person name="Gronow S."/>
            <person name="Severitt S."/>
            <person name="Schroder I."/>
            <person name="Tallon L."/>
            <person name="Sadzewicz L."/>
            <person name="Zhao X."/>
            <person name="Boylan J."/>
            <person name="Ott S."/>
            <person name="Bowen H."/>
            <person name="Vavikolanu K."/>
            <person name="Mehta A."/>
            <person name="Aluvathingal J."/>
            <person name="Nadendla S."/>
            <person name="Lowell S."/>
            <person name="Myers T."/>
            <person name="Yan Y."/>
            <person name="Sichtig H."/>
        </authorList>
    </citation>
    <scope>NUCLEOTIDE SEQUENCE [LARGE SCALE GENOMIC DNA]</scope>
    <source>
        <strain evidence="6 9">FDAARGOS_907</strain>
    </source>
</reference>
<proteinExistence type="predicted"/>
<dbReference type="EC" id="2.7.7.61" evidence="1"/>
<keyword evidence="3 6" id="KW-0808">Transferase</keyword>
<dbReference type="STRING" id="82996.ADP72_19655"/>
<dbReference type="InterPro" id="IPR005551">
    <property type="entry name" value="CitX"/>
</dbReference>
<dbReference type="Proteomes" id="UP000594967">
    <property type="component" value="Chromosome"/>
</dbReference>
<evidence type="ECO:0000256" key="2">
    <source>
        <dbReference type="ARBA" id="ARBA00016314"/>
    </source>
</evidence>
<dbReference type="Proteomes" id="UP000248897">
    <property type="component" value="Chromosome 1"/>
</dbReference>
<evidence type="ECO:0000313" key="7">
    <source>
        <dbReference type="EMBL" id="SQI43613.1"/>
    </source>
</evidence>
<dbReference type="NCBIfam" id="TIGR03124">
    <property type="entry name" value="citrate_citX"/>
    <property type="match status" value="1"/>
</dbReference>
<dbReference type="EMBL" id="LS483469">
    <property type="protein sequence ID" value="SQI43613.1"/>
    <property type="molecule type" value="Genomic_DNA"/>
</dbReference>
<sequence>MAYVAPELAANRAVSLPELLTSRDCRQARQQAWLARHQSTLLVLTLVVPGARKDSALTRNIFNLGWQALQQLWREQGWRCLQAETLALATGCEGFLALQADAQRVKDCALQLEVQQPIGRLWDIDVLDTQGRILSRRDLGLAERRCLLCGQPAKLCARQRRHDSEQLLQQMERMLNDALSAR</sequence>
<evidence type="ECO:0000313" key="6">
    <source>
        <dbReference type="EMBL" id="QPS20072.1"/>
    </source>
</evidence>
<reference evidence="7 8" key="1">
    <citation type="submission" date="2018-06" db="EMBL/GenBank/DDBJ databases">
        <authorList>
            <consortium name="Pathogen Informatics"/>
            <person name="Doyle S."/>
        </authorList>
    </citation>
    <scope>NUCLEOTIDE SEQUENCE [LARGE SCALE GENOMIC DNA]</scope>
    <source>
        <strain evidence="7 8">NCTC12961</strain>
    </source>
</reference>
<keyword evidence="9" id="KW-1185">Reference proteome</keyword>